<gene>
    <name evidence="3" type="primary">nad6</name>
</gene>
<reference evidence="3" key="1">
    <citation type="journal article" date="2018" name="Sci. Rep.">
        <title>Extensive gene rearrangements in the mitochondrial genomes of two egg parasitoids, Trichogramma japonicum and Trichogramma ostriniae (Hymenoptera: Chalcidoidea: Trichogrammatidae).</title>
        <authorList>
            <person name="Chen L."/>
            <person name="Chen P.Y."/>
            <person name="Xue X.F."/>
            <person name="Hua H.Q."/>
            <person name="Li Y.X."/>
            <person name="Zhang F."/>
            <person name="Wei S.J."/>
        </authorList>
    </citation>
    <scope>NUCLEOTIDE SEQUENCE</scope>
</reference>
<geneLocation type="mitochondrion" evidence="3"/>
<evidence type="ECO:0000256" key="2">
    <source>
        <dbReference type="SAM" id="SignalP"/>
    </source>
</evidence>
<keyword evidence="3" id="KW-0496">Mitochondrion</keyword>
<sequence length="190" mass="22926">MMKMILMYSMMIMLISSLLNLTINCISAYNKNLHPMIFGSMLLMMSIFTSMNMNTFNDSTMFSFIMFLIVIGGMMILFLYFMSFISNMKMMMKFMYLKMIPIKFLLVIMFIIFMLLNKNNFLNWFYSFNEINTMMNLNNNDLFKNNINCMYMYMYLKMIPTIIMMIYLFLCLTLIVKMFINKKMSMRMMN</sequence>
<feature type="transmembrane region" description="Helical" evidence="1">
    <location>
        <begin position="158"/>
        <end position="180"/>
    </location>
</feature>
<name>A0A384SNA2_9HYME</name>
<feature type="chain" id="PRO_5017365297" evidence="2">
    <location>
        <begin position="29"/>
        <end position="190"/>
    </location>
</feature>
<accession>A0A384SNA2</accession>
<keyword evidence="2" id="KW-0732">Signal</keyword>
<feature type="transmembrane region" description="Helical" evidence="1">
    <location>
        <begin position="94"/>
        <end position="116"/>
    </location>
</feature>
<dbReference type="EMBL" id="KU577436">
    <property type="protein sequence ID" value="AOM68230.1"/>
    <property type="molecule type" value="Genomic_DNA"/>
</dbReference>
<proteinExistence type="predicted"/>
<feature type="signal peptide" evidence="2">
    <location>
        <begin position="1"/>
        <end position="28"/>
    </location>
</feature>
<keyword evidence="1" id="KW-0472">Membrane</keyword>
<keyword evidence="1" id="KW-0812">Transmembrane</keyword>
<organism evidence="3">
    <name type="scientific">Trichogramma japonicum</name>
    <dbReference type="NCBI Taxonomy" id="311206"/>
    <lineage>
        <taxon>Eukaryota</taxon>
        <taxon>Metazoa</taxon>
        <taxon>Ecdysozoa</taxon>
        <taxon>Arthropoda</taxon>
        <taxon>Hexapoda</taxon>
        <taxon>Insecta</taxon>
        <taxon>Pterygota</taxon>
        <taxon>Neoptera</taxon>
        <taxon>Endopterygota</taxon>
        <taxon>Hymenoptera</taxon>
        <taxon>Apocrita</taxon>
        <taxon>Proctotrupomorpha</taxon>
        <taxon>Chalcidoidea</taxon>
        <taxon>Trichogrammatidae</taxon>
        <taxon>Trichogramma</taxon>
    </lineage>
</organism>
<dbReference type="AlphaFoldDB" id="A0A384SNA2"/>
<evidence type="ECO:0000313" key="3">
    <source>
        <dbReference type="EMBL" id="AOM68230.1"/>
    </source>
</evidence>
<keyword evidence="1" id="KW-1133">Transmembrane helix</keyword>
<evidence type="ECO:0000256" key="1">
    <source>
        <dbReference type="SAM" id="Phobius"/>
    </source>
</evidence>
<feature type="transmembrane region" description="Helical" evidence="1">
    <location>
        <begin position="61"/>
        <end position="82"/>
    </location>
</feature>
<protein>
    <submittedName>
        <fullName evidence="3">NADH dehydrogenase subunit 6</fullName>
    </submittedName>
</protein>